<reference evidence="1" key="2">
    <citation type="journal article" date="2015" name="Fish Shellfish Immunol.">
        <title>Early steps in the European eel (Anguilla anguilla)-Vibrio vulnificus interaction in the gills: Role of the RtxA13 toxin.</title>
        <authorList>
            <person name="Callol A."/>
            <person name="Pajuelo D."/>
            <person name="Ebbesson L."/>
            <person name="Teles M."/>
            <person name="MacKenzie S."/>
            <person name="Amaro C."/>
        </authorList>
    </citation>
    <scope>NUCLEOTIDE SEQUENCE</scope>
</reference>
<dbReference type="AlphaFoldDB" id="A0A0E9S548"/>
<proteinExistence type="predicted"/>
<dbReference type="EMBL" id="GBXM01072018">
    <property type="protein sequence ID" value="JAH36559.1"/>
    <property type="molecule type" value="Transcribed_RNA"/>
</dbReference>
<evidence type="ECO:0000313" key="1">
    <source>
        <dbReference type="EMBL" id="JAH36559.1"/>
    </source>
</evidence>
<accession>A0A0E9S548</accession>
<protein>
    <submittedName>
        <fullName evidence="1">Uncharacterized protein</fullName>
    </submittedName>
</protein>
<name>A0A0E9S548_ANGAN</name>
<sequence>MKHRRLCIIIEVICRGRLIKNEIDLNRLNETKLNVRHRLCG</sequence>
<organism evidence="1">
    <name type="scientific">Anguilla anguilla</name>
    <name type="common">European freshwater eel</name>
    <name type="synonym">Muraena anguilla</name>
    <dbReference type="NCBI Taxonomy" id="7936"/>
    <lineage>
        <taxon>Eukaryota</taxon>
        <taxon>Metazoa</taxon>
        <taxon>Chordata</taxon>
        <taxon>Craniata</taxon>
        <taxon>Vertebrata</taxon>
        <taxon>Euteleostomi</taxon>
        <taxon>Actinopterygii</taxon>
        <taxon>Neopterygii</taxon>
        <taxon>Teleostei</taxon>
        <taxon>Anguilliformes</taxon>
        <taxon>Anguillidae</taxon>
        <taxon>Anguilla</taxon>
    </lineage>
</organism>
<reference evidence="1" key="1">
    <citation type="submission" date="2014-11" db="EMBL/GenBank/DDBJ databases">
        <authorList>
            <person name="Amaro Gonzalez C."/>
        </authorList>
    </citation>
    <scope>NUCLEOTIDE SEQUENCE</scope>
</reference>